<organism evidence="5 6">
    <name type="scientific">Fictibacillus macauensis ZFHKF-1</name>
    <dbReference type="NCBI Taxonomy" id="1196324"/>
    <lineage>
        <taxon>Bacteria</taxon>
        <taxon>Bacillati</taxon>
        <taxon>Bacillota</taxon>
        <taxon>Bacilli</taxon>
        <taxon>Bacillales</taxon>
        <taxon>Fictibacillaceae</taxon>
        <taxon>Fictibacillus</taxon>
    </lineage>
</organism>
<reference evidence="5 6" key="1">
    <citation type="journal article" date="2012" name="J. Bacteriol.">
        <title>Genome of Bacillus macauensis ZFHKF-1, a Long-Chain-Forming Bacterium.</title>
        <authorList>
            <person name="Cai L."/>
            <person name="Zhang T."/>
        </authorList>
    </citation>
    <scope>NUCLEOTIDE SEQUENCE [LARGE SCALE GENOMIC DNA]</scope>
    <source>
        <strain evidence="5 6">ZFHKF-1</strain>
    </source>
</reference>
<dbReference type="AlphaFoldDB" id="I8AMJ8"/>
<dbReference type="Pfam" id="PF26323">
    <property type="entry name" value="EsxC"/>
    <property type="match status" value="1"/>
</dbReference>
<accession>I8AMJ8</accession>
<evidence type="ECO:0000256" key="2">
    <source>
        <dbReference type="ARBA" id="ARBA00022525"/>
    </source>
</evidence>
<dbReference type="RefSeq" id="WP_007200385.1">
    <property type="nucleotide sequence ID" value="NZ_AKKV01000011.1"/>
</dbReference>
<evidence type="ECO:0000313" key="5">
    <source>
        <dbReference type="EMBL" id="EIT87212.1"/>
    </source>
</evidence>
<dbReference type="PATRIC" id="fig|1196324.3.peg.281"/>
<dbReference type="STRING" id="1196324.A374_01404"/>
<sequence length="107" mass="12456">MEDIYKYESNKNQYGQLHNQIKEALEAHKGNLKEVKALRDTYFSLVPNLGISGIPSKFVEPKLKGLDDELKKFIKQMEEKTVSLESARDQAYKQYEHYKKLCEDSIA</sequence>
<keyword evidence="6" id="KW-1185">Reference proteome</keyword>
<dbReference type="InterPro" id="IPR058928">
    <property type="entry name" value="EsxC"/>
</dbReference>
<keyword evidence="3" id="KW-0843">Virulence</keyword>
<evidence type="ECO:0000256" key="4">
    <source>
        <dbReference type="ARBA" id="ARBA00093779"/>
    </source>
</evidence>
<gene>
    <name evidence="5" type="ORF">A374_01404</name>
</gene>
<dbReference type="OrthoDB" id="2941170at2"/>
<comment type="similarity">
    <text evidence="4">Belongs to the EsxC family.</text>
</comment>
<proteinExistence type="inferred from homology"/>
<evidence type="ECO:0000256" key="1">
    <source>
        <dbReference type="ARBA" id="ARBA00004613"/>
    </source>
</evidence>
<protein>
    <recommendedName>
        <fullName evidence="7">LXG domain-containing protein</fullName>
    </recommendedName>
</protein>
<evidence type="ECO:0000313" key="6">
    <source>
        <dbReference type="Proteomes" id="UP000004080"/>
    </source>
</evidence>
<comment type="subcellular location">
    <subcellularLocation>
        <location evidence="1">Secreted</location>
    </subcellularLocation>
</comment>
<name>I8AMJ8_9BACL</name>
<dbReference type="EMBL" id="AKKV01000011">
    <property type="protein sequence ID" value="EIT87212.1"/>
    <property type="molecule type" value="Genomic_DNA"/>
</dbReference>
<keyword evidence="2" id="KW-0964">Secreted</keyword>
<evidence type="ECO:0000256" key="3">
    <source>
        <dbReference type="ARBA" id="ARBA00023026"/>
    </source>
</evidence>
<comment type="caution">
    <text evidence="5">The sequence shown here is derived from an EMBL/GenBank/DDBJ whole genome shotgun (WGS) entry which is preliminary data.</text>
</comment>
<evidence type="ECO:0008006" key="7">
    <source>
        <dbReference type="Google" id="ProtNLM"/>
    </source>
</evidence>
<dbReference type="Proteomes" id="UP000004080">
    <property type="component" value="Unassembled WGS sequence"/>
</dbReference>